<dbReference type="Proteomes" id="UP000675121">
    <property type="component" value="Unassembled WGS sequence"/>
</dbReference>
<feature type="region of interest" description="Disordered" evidence="1">
    <location>
        <begin position="150"/>
        <end position="173"/>
    </location>
</feature>
<protein>
    <submittedName>
        <fullName evidence="2">Uncharacterized protein</fullName>
    </submittedName>
</protein>
<evidence type="ECO:0000313" key="3">
    <source>
        <dbReference type="Proteomes" id="UP000675121"/>
    </source>
</evidence>
<dbReference type="AlphaFoldDB" id="A0A9N8N507"/>
<proteinExistence type="predicted"/>
<sequence length="173" mass="19804">MKVISHLDKVRRLSALRQHLDPLADFELWFWTTLTASINVFNATLHLTGLTRDDPVFSTIPGVHVVKQADGSYARELRGLGDVSHVDWPAIEGEVPQAIRQLEHALHTIEYHRDPCIRGDCAPTQAIVDECEQAFTQVVYAFEQALRDTDYENRESSDQSREHRDVAKDSRRR</sequence>
<evidence type="ECO:0000256" key="1">
    <source>
        <dbReference type="SAM" id="MobiDB-lite"/>
    </source>
</evidence>
<evidence type="ECO:0000313" key="2">
    <source>
        <dbReference type="EMBL" id="CAE6953150.1"/>
    </source>
</evidence>
<organism evidence="2 3">
    <name type="scientific">Paraburkholderia domus</name>
    <dbReference type="NCBI Taxonomy" id="2793075"/>
    <lineage>
        <taxon>Bacteria</taxon>
        <taxon>Pseudomonadati</taxon>
        <taxon>Pseudomonadota</taxon>
        <taxon>Betaproteobacteria</taxon>
        <taxon>Burkholderiales</taxon>
        <taxon>Burkholderiaceae</taxon>
        <taxon>Paraburkholderia</taxon>
    </lineage>
</organism>
<dbReference type="EMBL" id="CAJNAS010000024">
    <property type="protein sequence ID" value="CAE6953150.1"/>
    <property type="molecule type" value="Genomic_DNA"/>
</dbReference>
<keyword evidence="3" id="KW-1185">Reference proteome</keyword>
<gene>
    <name evidence="2" type="ORF">R70211_06391</name>
</gene>
<reference evidence="2" key="1">
    <citation type="submission" date="2021-02" db="EMBL/GenBank/DDBJ databases">
        <authorList>
            <person name="Vanwijnsberghe S."/>
        </authorList>
    </citation>
    <scope>NUCLEOTIDE SEQUENCE</scope>
    <source>
        <strain evidence="2">R-70211</strain>
    </source>
</reference>
<dbReference type="RefSeq" id="WP_200655122.1">
    <property type="nucleotide sequence ID" value="NZ_CAJNAS010000024.1"/>
</dbReference>
<accession>A0A9N8N507</accession>
<name>A0A9N8N507_9BURK</name>
<comment type="caution">
    <text evidence="2">The sequence shown here is derived from an EMBL/GenBank/DDBJ whole genome shotgun (WGS) entry which is preliminary data.</text>
</comment>